<evidence type="ECO:0000313" key="1">
    <source>
        <dbReference type="EMBL" id="MBW0567883.1"/>
    </source>
</evidence>
<dbReference type="EMBL" id="AVOT02081604">
    <property type="protein sequence ID" value="MBW0567883.1"/>
    <property type="molecule type" value="Genomic_DNA"/>
</dbReference>
<keyword evidence="2" id="KW-1185">Reference proteome</keyword>
<sequence length="83" mass="10055">MNPVCNEEKNRQVIEAERVIYRKEKGFSFEKEKNCDTRKFEEAQLDSKLEANKEPQEQKHNFQKGKWKISLEIQEKQQNTYFS</sequence>
<dbReference type="Proteomes" id="UP000765509">
    <property type="component" value="Unassembled WGS sequence"/>
</dbReference>
<feature type="non-terminal residue" evidence="1">
    <location>
        <position position="83"/>
    </location>
</feature>
<dbReference type="AlphaFoldDB" id="A0A9Q3JSS5"/>
<proteinExistence type="predicted"/>
<evidence type="ECO:0000313" key="2">
    <source>
        <dbReference type="Proteomes" id="UP000765509"/>
    </source>
</evidence>
<protein>
    <submittedName>
        <fullName evidence="1">Uncharacterized protein</fullName>
    </submittedName>
</protein>
<reference evidence="1" key="1">
    <citation type="submission" date="2021-03" db="EMBL/GenBank/DDBJ databases">
        <title>Draft genome sequence of rust myrtle Austropuccinia psidii MF-1, a brazilian biotype.</title>
        <authorList>
            <person name="Quecine M.C."/>
            <person name="Pachon D.M.R."/>
            <person name="Bonatelli M.L."/>
            <person name="Correr F.H."/>
            <person name="Franceschini L.M."/>
            <person name="Leite T.F."/>
            <person name="Margarido G.R.A."/>
            <person name="Almeida C.A."/>
            <person name="Ferrarezi J.A."/>
            <person name="Labate C.A."/>
        </authorList>
    </citation>
    <scope>NUCLEOTIDE SEQUENCE</scope>
    <source>
        <strain evidence="1">MF-1</strain>
    </source>
</reference>
<name>A0A9Q3JSS5_9BASI</name>
<gene>
    <name evidence="1" type="ORF">O181_107598</name>
</gene>
<organism evidence="1 2">
    <name type="scientific">Austropuccinia psidii MF-1</name>
    <dbReference type="NCBI Taxonomy" id="1389203"/>
    <lineage>
        <taxon>Eukaryota</taxon>
        <taxon>Fungi</taxon>
        <taxon>Dikarya</taxon>
        <taxon>Basidiomycota</taxon>
        <taxon>Pucciniomycotina</taxon>
        <taxon>Pucciniomycetes</taxon>
        <taxon>Pucciniales</taxon>
        <taxon>Sphaerophragmiaceae</taxon>
        <taxon>Austropuccinia</taxon>
    </lineage>
</organism>
<accession>A0A9Q3JSS5</accession>
<comment type="caution">
    <text evidence="1">The sequence shown here is derived from an EMBL/GenBank/DDBJ whole genome shotgun (WGS) entry which is preliminary data.</text>
</comment>